<organism evidence="3 4">
    <name type="scientific">Chitinophaga defluvii</name>
    <dbReference type="NCBI Taxonomy" id="3163343"/>
    <lineage>
        <taxon>Bacteria</taxon>
        <taxon>Pseudomonadati</taxon>
        <taxon>Bacteroidota</taxon>
        <taxon>Chitinophagia</taxon>
        <taxon>Chitinophagales</taxon>
        <taxon>Chitinophagaceae</taxon>
        <taxon>Chitinophaga</taxon>
    </lineage>
</organism>
<dbReference type="Pfam" id="PF01433">
    <property type="entry name" value="Peptidase_M1"/>
    <property type="match status" value="1"/>
</dbReference>
<comment type="caution">
    <text evidence="3">The sequence shown here is derived from an EMBL/GenBank/DDBJ whole genome shotgun (WGS) entry which is preliminary data.</text>
</comment>
<keyword evidence="3" id="KW-0645">Protease</keyword>
<dbReference type="Gene3D" id="1.10.390.10">
    <property type="entry name" value="Neutral Protease Domain 2"/>
    <property type="match status" value="1"/>
</dbReference>
<reference evidence="3 4" key="1">
    <citation type="submission" date="2024-06" db="EMBL/GenBank/DDBJ databases">
        <title>Chitinophaga defluvii sp. nov., isolated from municipal sewage.</title>
        <authorList>
            <person name="Zhang L."/>
        </authorList>
    </citation>
    <scope>NUCLEOTIDE SEQUENCE [LARGE SCALE GENOMIC DNA]</scope>
    <source>
        <strain evidence="3 4">H8</strain>
    </source>
</reference>
<dbReference type="Proteomes" id="UP001549749">
    <property type="component" value="Unassembled WGS sequence"/>
</dbReference>
<dbReference type="EC" id="3.4.11.-" evidence="3"/>
<accession>A0ABV2TEZ8</accession>
<proteinExistence type="predicted"/>
<dbReference type="GO" id="GO:0004177">
    <property type="term" value="F:aminopeptidase activity"/>
    <property type="evidence" value="ECO:0007669"/>
    <property type="project" value="UniProtKB-KW"/>
</dbReference>
<feature type="chain" id="PRO_5046514568" evidence="1">
    <location>
        <begin position="21"/>
        <end position="648"/>
    </location>
</feature>
<keyword evidence="1" id="KW-0732">Signal</keyword>
<feature type="domain" description="Peptidase M1 membrane alanine aminopeptidase" evidence="2">
    <location>
        <begin position="401"/>
        <end position="547"/>
    </location>
</feature>
<keyword evidence="4" id="KW-1185">Reference proteome</keyword>
<dbReference type="InterPro" id="IPR027268">
    <property type="entry name" value="Peptidase_M4/M1_CTD_sf"/>
</dbReference>
<dbReference type="InterPro" id="IPR014782">
    <property type="entry name" value="Peptidase_M1_dom"/>
</dbReference>
<name>A0ABV2TEZ8_9BACT</name>
<protein>
    <submittedName>
        <fullName evidence="3">M1 family metallopeptidase</fullName>
        <ecNumber evidence="3">3.4.11.-</ecNumber>
    </submittedName>
</protein>
<evidence type="ECO:0000256" key="1">
    <source>
        <dbReference type="SAM" id="SignalP"/>
    </source>
</evidence>
<evidence type="ECO:0000259" key="2">
    <source>
        <dbReference type="Pfam" id="PF01433"/>
    </source>
</evidence>
<sequence length="648" mass="72957">MRYNKIIFTALWLTACCVQAASAQTTSRYNQHEVFDPLFYKSDGNEYRSASGAPGPKYWQNRADYKINVTLDTAQHTVAGTTIINYKNNSPEELPFLWLQLDQNVYQQDSRGEATALVSGGRYANKTFTKGNEIKSVHLIQNGKTQEADYIINDTRMQIRLPQALKASGGTIEIKIVYAFEIPLYGTDRMGRVLTKNGWVYEVAQWYPRMAVYDDVLGWNTLPYLGAGEFYLEYGDFDYTVTAPANVIVAGSGELVNAAQVLTPVQLSRYTKAKNSAQTVIIRDSTELGNTAARGNLTWHFTCKDARDIAWGASRAFIWDAARIDLPSGKKALAQSLYPVESAGQDAWSRSTEFVKGCIEHDSKSWYEYTYPVATNVAGIVGGMEYPGIVFCSWKSRKDGLWFVTNHEFGHNWFPMLVGSNERKYAWMDEGLNTFINEIGTKAFNNGEFYKRPDAQRAANAILGPASEVVMSSPEVIQPGALAVGAYYKPAMAMRLLRSQVLGEERFDYAFRTYIKRWAYKHPTPNDFFRTMENAAGEDLGWFWRGWFLNSWKLDQGVKDVKYVDNDPAKGALITIVNLEQMAMPVVIAIKEVNGKTSTVKLPVEIWQRGGTWTFRYAATSPLTEVVIDPDHDFPDVDPANNTWKAAE</sequence>
<feature type="signal peptide" evidence="1">
    <location>
        <begin position="1"/>
        <end position="20"/>
    </location>
</feature>
<gene>
    <name evidence="3" type="ORF">ABR189_29790</name>
</gene>
<dbReference type="EMBL" id="JBEXAC010000004">
    <property type="protein sequence ID" value="MET7001612.1"/>
    <property type="molecule type" value="Genomic_DNA"/>
</dbReference>
<keyword evidence="3" id="KW-0031">Aminopeptidase</keyword>
<dbReference type="SUPFAM" id="SSF55486">
    <property type="entry name" value="Metalloproteases ('zincins'), catalytic domain"/>
    <property type="match status" value="1"/>
</dbReference>
<dbReference type="RefSeq" id="WP_354664187.1">
    <property type="nucleotide sequence ID" value="NZ_JBEXAC010000004.1"/>
</dbReference>
<dbReference type="PROSITE" id="PS51257">
    <property type="entry name" value="PROKAR_LIPOPROTEIN"/>
    <property type="match status" value="1"/>
</dbReference>
<evidence type="ECO:0000313" key="3">
    <source>
        <dbReference type="EMBL" id="MET7001612.1"/>
    </source>
</evidence>
<keyword evidence="3" id="KW-0378">Hydrolase</keyword>
<evidence type="ECO:0000313" key="4">
    <source>
        <dbReference type="Proteomes" id="UP001549749"/>
    </source>
</evidence>
<dbReference type="CDD" id="cd09604">
    <property type="entry name" value="M1_APN_like"/>
    <property type="match status" value="1"/>
</dbReference>